<evidence type="ECO:0000259" key="4">
    <source>
        <dbReference type="Pfam" id="PF00248"/>
    </source>
</evidence>
<name>A0A9W7G524_9STRA</name>
<dbReference type="InterPro" id="IPR023210">
    <property type="entry name" value="NADP_OxRdtase_dom"/>
</dbReference>
<keyword evidence="3" id="KW-0732">Signal</keyword>
<dbReference type="OrthoDB" id="37537at2759"/>
<organism evidence="5 6">
    <name type="scientific">Triparma columacea</name>
    <dbReference type="NCBI Taxonomy" id="722753"/>
    <lineage>
        <taxon>Eukaryota</taxon>
        <taxon>Sar</taxon>
        <taxon>Stramenopiles</taxon>
        <taxon>Ochrophyta</taxon>
        <taxon>Bolidophyceae</taxon>
        <taxon>Parmales</taxon>
        <taxon>Triparmaceae</taxon>
        <taxon>Triparma</taxon>
    </lineage>
</organism>
<dbReference type="Pfam" id="PF00248">
    <property type="entry name" value="Aldo_ket_red"/>
    <property type="match status" value="1"/>
</dbReference>
<dbReference type="PANTHER" id="PTHR43364">
    <property type="entry name" value="NADH-SPECIFIC METHYLGLYOXAL REDUCTASE-RELATED"/>
    <property type="match status" value="1"/>
</dbReference>
<keyword evidence="1" id="KW-0560">Oxidoreductase</keyword>
<feature type="chain" id="PRO_5040847282" description="NADP-dependent oxidoreductase domain-containing protein" evidence="3">
    <location>
        <begin position="17"/>
        <end position="494"/>
    </location>
</feature>
<feature type="region of interest" description="Disordered" evidence="2">
    <location>
        <begin position="43"/>
        <end position="119"/>
    </location>
</feature>
<dbReference type="InterPro" id="IPR050523">
    <property type="entry name" value="AKR_Detox_Biosynth"/>
</dbReference>
<dbReference type="Gene3D" id="3.20.20.100">
    <property type="entry name" value="NADP-dependent oxidoreductase domain"/>
    <property type="match status" value="1"/>
</dbReference>
<sequence>MKFLILLALLVPSAHTFTPIIHALRIPGHFPYKNRCSNQVSTTAVGLSSPSDGSSGGASDGSGEDVSFEEALKRLNKQFDSSPGEPSPPSSIPSTSKSDDPFSSLPPPSSEDFKIPSAPSPSFAISQGIGVSTSAWTSSPGFVTKQLPKSKRGGTWNPGDLSVQYTNLLDGGVTFFQTSEKDDYCEEMLGMFDASSRSMEVAKVGTVFTPQPIYMRNDRSKELNPNSRGGGRSLEIRMGSKSVVDALQKSCGRLGVGYIELYQADLGFSKRSLLYLGGKSSVVKGLVDSKKRGLCNFVGVKGVRGRKNVEKVVKMFEDSGAKLDVLTAELSIVDQRALKDGTLDACKRAGVQFLAEDPLGKGMIASGKYNARDPTGGEMGKPKFEFKVLEPLLGVHDALRTVSEMVRRRLKEGWEEDREKRKGRGEKIDVNEPFGVEVTTTQVALNWVAAKGAIPLVSVTQSKEASEILGVTEFKLKGDDMEVLEEKAAEAGLS</sequence>
<dbReference type="GO" id="GO:0016491">
    <property type="term" value="F:oxidoreductase activity"/>
    <property type="evidence" value="ECO:0007669"/>
    <property type="project" value="UniProtKB-KW"/>
</dbReference>
<dbReference type="InterPro" id="IPR036812">
    <property type="entry name" value="NAD(P)_OxRdtase_dom_sf"/>
</dbReference>
<reference evidence="6" key="1">
    <citation type="journal article" date="2023" name="Commun. Biol.">
        <title>Genome analysis of Parmales, the sister group of diatoms, reveals the evolutionary specialization of diatoms from phago-mixotrophs to photoautotrophs.</title>
        <authorList>
            <person name="Ban H."/>
            <person name="Sato S."/>
            <person name="Yoshikawa S."/>
            <person name="Yamada K."/>
            <person name="Nakamura Y."/>
            <person name="Ichinomiya M."/>
            <person name="Sato N."/>
            <person name="Blanc-Mathieu R."/>
            <person name="Endo H."/>
            <person name="Kuwata A."/>
            <person name="Ogata H."/>
        </authorList>
    </citation>
    <scope>NUCLEOTIDE SEQUENCE [LARGE SCALE GENOMIC DNA]</scope>
</reference>
<feature type="signal peptide" evidence="3">
    <location>
        <begin position="1"/>
        <end position="16"/>
    </location>
</feature>
<dbReference type="SUPFAM" id="SSF51430">
    <property type="entry name" value="NAD(P)-linked oxidoreductase"/>
    <property type="match status" value="1"/>
</dbReference>
<evidence type="ECO:0000256" key="3">
    <source>
        <dbReference type="SAM" id="SignalP"/>
    </source>
</evidence>
<feature type="domain" description="NADP-dependent oxidoreductase" evidence="4">
    <location>
        <begin position="235"/>
        <end position="487"/>
    </location>
</feature>
<dbReference type="PANTHER" id="PTHR43364:SF4">
    <property type="entry name" value="NAD(P)-LINKED OXIDOREDUCTASE SUPERFAMILY PROTEIN"/>
    <property type="match status" value="1"/>
</dbReference>
<proteinExistence type="predicted"/>
<evidence type="ECO:0000313" key="6">
    <source>
        <dbReference type="Proteomes" id="UP001165065"/>
    </source>
</evidence>
<dbReference type="Proteomes" id="UP001165065">
    <property type="component" value="Unassembled WGS sequence"/>
</dbReference>
<comment type="caution">
    <text evidence="5">The sequence shown here is derived from an EMBL/GenBank/DDBJ whole genome shotgun (WGS) entry which is preliminary data.</text>
</comment>
<evidence type="ECO:0000313" key="5">
    <source>
        <dbReference type="EMBL" id="GMI32402.1"/>
    </source>
</evidence>
<accession>A0A9W7G524</accession>
<evidence type="ECO:0000256" key="1">
    <source>
        <dbReference type="ARBA" id="ARBA00023002"/>
    </source>
</evidence>
<keyword evidence="6" id="KW-1185">Reference proteome</keyword>
<dbReference type="EMBL" id="BRYA01000018">
    <property type="protein sequence ID" value="GMI32402.1"/>
    <property type="molecule type" value="Genomic_DNA"/>
</dbReference>
<protein>
    <recommendedName>
        <fullName evidence="4">NADP-dependent oxidoreductase domain-containing protein</fullName>
    </recommendedName>
</protein>
<evidence type="ECO:0000256" key="2">
    <source>
        <dbReference type="SAM" id="MobiDB-lite"/>
    </source>
</evidence>
<gene>
    <name evidence="5" type="ORF">TrCOL_g8019</name>
</gene>
<dbReference type="AlphaFoldDB" id="A0A9W7G524"/>